<protein>
    <submittedName>
        <fullName evidence="2">Uncharacterized protein</fullName>
    </submittedName>
</protein>
<feature type="transmembrane region" description="Helical" evidence="1">
    <location>
        <begin position="41"/>
        <end position="62"/>
    </location>
</feature>
<keyword evidence="1" id="KW-0472">Membrane</keyword>
<gene>
    <name evidence="2" type="ORF">CW751_12065</name>
</gene>
<sequence>MLIFFKTALKNSILSLIKHVIFTKLHYIACVHFNFKQLSIHMLKSFILSFFGLFILFINTALGQVRESKSAIKNEVMVRMLDDKNPTYILKSIPQHFNVKIDRVLSPQSDIWLLKFDTNQVNLETVIAEIKK</sequence>
<dbReference type="AlphaFoldDB" id="A0A2I0R054"/>
<organism evidence="2 3">
    <name type="scientific">Brumimicrobium salinarum</name>
    <dbReference type="NCBI Taxonomy" id="2058658"/>
    <lineage>
        <taxon>Bacteria</taxon>
        <taxon>Pseudomonadati</taxon>
        <taxon>Bacteroidota</taxon>
        <taxon>Flavobacteriia</taxon>
        <taxon>Flavobacteriales</taxon>
        <taxon>Crocinitomicaceae</taxon>
        <taxon>Brumimicrobium</taxon>
    </lineage>
</organism>
<evidence type="ECO:0000256" key="1">
    <source>
        <dbReference type="SAM" id="Phobius"/>
    </source>
</evidence>
<dbReference type="Proteomes" id="UP000236654">
    <property type="component" value="Unassembled WGS sequence"/>
</dbReference>
<proteinExistence type="predicted"/>
<name>A0A2I0R054_9FLAO</name>
<keyword evidence="1" id="KW-0812">Transmembrane</keyword>
<keyword evidence="1" id="KW-1133">Transmembrane helix</keyword>
<keyword evidence="3" id="KW-1185">Reference proteome</keyword>
<reference evidence="2 3" key="1">
    <citation type="submission" date="2017-12" db="EMBL/GenBank/DDBJ databases">
        <title>The draft genome sequence of Brumimicrobium saltpan LHR20.</title>
        <authorList>
            <person name="Do Z.-J."/>
            <person name="Luo H.-R."/>
        </authorList>
    </citation>
    <scope>NUCLEOTIDE SEQUENCE [LARGE SCALE GENOMIC DNA]</scope>
    <source>
        <strain evidence="2 3">LHR20</strain>
    </source>
</reference>
<evidence type="ECO:0000313" key="2">
    <source>
        <dbReference type="EMBL" id="PKR79958.1"/>
    </source>
</evidence>
<dbReference type="EMBL" id="PJNI01000015">
    <property type="protein sequence ID" value="PKR79958.1"/>
    <property type="molecule type" value="Genomic_DNA"/>
</dbReference>
<feature type="transmembrane region" description="Helical" evidence="1">
    <location>
        <begin position="12"/>
        <end position="35"/>
    </location>
</feature>
<comment type="caution">
    <text evidence="2">The sequence shown here is derived from an EMBL/GenBank/DDBJ whole genome shotgun (WGS) entry which is preliminary data.</text>
</comment>
<accession>A0A2I0R054</accession>
<evidence type="ECO:0000313" key="3">
    <source>
        <dbReference type="Proteomes" id="UP000236654"/>
    </source>
</evidence>